<dbReference type="PANTHER" id="PTHR11895">
    <property type="entry name" value="TRANSAMIDASE"/>
    <property type="match status" value="1"/>
</dbReference>
<comment type="subcellular location">
    <subcellularLocation>
        <location evidence="5">Mitochondrion</location>
    </subcellularLocation>
</comment>
<evidence type="ECO:0000259" key="6">
    <source>
        <dbReference type="Pfam" id="PF01425"/>
    </source>
</evidence>
<comment type="catalytic activity">
    <reaction evidence="5">
        <text>L-glutamyl-tRNA(Gln) + L-glutamine + ATP + H2O = L-glutaminyl-tRNA(Gln) + L-glutamate + ADP + phosphate + H(+)</text>
        <dbReference type="Rhea" id="RHEA:17521"/>
        <dbReference type="Rhea" id="RHEA-COMP:9681"/>
        <dbReference type="Rhea" id="RHEA-COMP:9684"/>
        <dbReference type="ChEBI" id="CHEBI:15377"/>
        <dbReference type="ChEBI" id="CHEBI:15378"/>
        <dbReference type="ChEBI" id="CHEBI:29985"/>
        <dbReference type="ChEBI" id="CHEBI:30616"/>
        <dbReference type="ChEBI" id="CHEBI:43474"/>
        <dbReference type="ChEBI" id="CHEBI:58359"/>
        <dbReference type="ChEBI" id="CHEBI:78520"/>
        <dbReference type="ChEBI" id="CHEBI:78521"/>
        <dbReference type="ChEBI" id="CHEBI:456216"/>
        <dbReference type="EC" id="6.3.5.7"/>
    </reaction>
</comment>
<dbReference type="Proteomes" id="UP000325440">
    <property type="component" value="Unassembled WGS sequence"/>
</dbReference>
<dbReference type="Pfam" id="PF01425">
    <property type="entry name" value="Amidase"/>
    <property type="match status" value="1"/>
</dbReference>
<dbReference type="InterPro" id="IPR036928">
    <property type="entry name" value="AS_sf"/>
</dbReference>
<keyword evidence="2 5" id="KW-0547">Nucleotide-binding</keyword>
<comment type="function">
    <text evidence="5">Allows the formation of correctly charged Gln-tRNA(Gln) through the transamidation of misacylated Glu-tRNA(Gln) in the mitochondria. The reaction takes place in the presence of glutamine and ATP through an activated gamma-phospho-Glu-tRNA(Gln).</text>
</comment>
<dbReference type="InterPro" id="IPR023631">
    <property type="entry name" value="Amidase_dom"/>
</dbReference>
<keyword evidence="3 5" id="KW-0067">ATP-binding</keyword>
<evidence type="ECO:0000256" key="1">
    <source>
        <dbReference type="ARBA" id="ARBA00022598"/>
    </source>
</evidence>
<proteinExistence type="inferred from homology"/>
<dbReference type="GO" id="GO:0005739">
    <property type="term" value="C:mitochondrion"/>
    <property type="evidence" value="ECO:0007669"/>
    <property type="project" value="UniProtKB-SubCell"/>
</dbReference>
<dbReference type="PANTHER" id="PTHR11895:SF7">
    <property type="entry name" value="GLUTAMYL-TRNA(GLN) AMIDOTRANSFERASE SUBUNIT A, MITOCHONDRIAL"/>
    <property type="match status" value="1"/>
</dbReference>
<comment type="similarity">
    <text evidence="5">Belongs to the amidase family. GatA subfamily.</text>
</comment>
<keyword evidence="7" id="KW-0808">Transferase</keyword>
<comment type="subunit">
    <text evidence="5">Subunit of the heterotrimeric GatCAB amidotransferase (AdT) complex, composed of A, B and C subunits.</text>
</comment>
<dbReference type="InterPro" id="IPR000120">
    <property type="entry name" value="Amidase"/>
</dbReference>
<dbReference type="GO" id="GO:0070681">
    <property type="term" value="P:glutaminyl-tRNAGln biosynthesis via transamidation"/>
    <property type="evidence" value="ECO:0007669"/>
    <property type="project" value="UniProtKB-UniRule"/>
</dbReference>
<dbReference type="InterPro" id="IPR004412">
    <property type="entry name" value="GatA"/>
</dbReference>
<dbReference type="EMBL" id="CABPRJ010002395">
    <property type="protein sequence ID" value="VVC45155.1"/>
    <property type="molecule type" value="Genomic_DNA"/>
</dbReference>
<protein>
    <recommendedName>
        <fullName evidence="5">Glutamyl-tRNA(Gln) amidotransferase subunit A, mitochondrial</fullName>
        <shortName evidence="5">Glu-AdT subunit A</shortName>
        <ecNumber evidence="5">6.3.5.7</ecNumber>
    </recommendedName>
</protein>
<dbReference type="GO" id="GO:0030956">
    <property type="term" value="C:glutamyl-tRNA(Gln) amidotransferase complex"/>
    <property type="evidence" value="ECO:0007669"/>
    <property type="project" value="UniProtKB-UniRule"/>
</dbReference>
<evidence type="ECO:0000256" key="2">
    <source>
        <dbReference type="ARBA" id="ARBA00022741"/>
    </source>
</evidence>
<reference evidence="7 8" key="1">
    <citation type="submission" date="2019-08" db="EMBL/GenBank/DDBJ databases">
        <authorList>
            <person name="Alioto T."/>
            <person name="Alioto T."/>
            <person name="Gomez Garrido J."/>
        </authorList>
    </citation>
    <scope>NUCLEOTIDE SEQUENCE [LARGE SCALE GENOMIC DNA]</scope>
</reference>
<evidence type="ECO:0000256" key="5">
    <source>
        <dbReference type="HAMAP-Rule" id="MF_03150"/>
    </source>
</evidence>
<dbReference type="EC" id="6.3.5.7" evidence="5"/>
<keyword evidence="1 5" id="KW-0436">Ligase</keyword>
<dbReference type="GO" id="GO:0050567">
    <property type="term" value="F:glutaminyl-tRNA synthase (glutamine-hydrolyzing) activity"/>
    <property type="evidence" value="ECO:0007669"/>
    <property type="project" value="UniProtKB-UniRule"/>
</dbReference>
<evidence type="ECO:0000313" key="8">
    <source>
        <dbReference type="Proteomes" id="UP000325440"/>
    </source>
</evidence>
<evidence type="ECO:0000256" key="4">
    <source>
        <dbReference type="ARBA" id="ARBA00022917"/>
    </source>
</evidence>
<feature type="active site" description="Charge relay system" evidence="5">
    <location>
        <position position="70"/>
    </location>
</feature>
<dbReference type="HAMAP" id="MF_00120">
    <property type="entry name" value="GatA"/>
    <property type="match status" value="1"/>
</dbReference>
<name>A0A5E4NPG7_9HEMI</name>
<dbReference type="OrthoDB" id="421993at2759"/>
<keyword evidence="5" id="KW-0496">Mitochondrion</keyword>
<feature type="domain" description="Amidase" evidence="6">
    <location>
        <begin position="31"/>
        <end position="435"/>
    </location>
</feature>
<dbReference type="AlphaFoldDB" id="A0A5E4NPG7"/>
<evidence type="ECO:0000313" key="7">
    <source>
        <dbReference type="EMBL" id="VVC45155.1"/>
    </source>
</evidence>
<keyword evidence="8" id="KW-1185">Reference proteome</keyword>
<dbReference type="SUPFAM" id="SSF75304">
    <property type="entry name" value="Amidase signature (AS) enzymes"/>
    <property type="match status" value="1"/>
</dbReference>
<feature type="active site" description="Charge relay system" evidence="5">
    <location>
        <position position="149"/>
    </location>
</feature>
<keyword evidence="4 5" id="KW-0648">Protein biosynthesis</keyword>
<accession>A0A5E4NPG7</accession>
<sequence>MIPLLQRRLRDRTISAVELYAKTLTGLEDKSHLNAFVHVNGDGARRAEECHERFQNGIQRPLEGIPIAVKDNFCTKNVPTTCASKMLQNFVPTYDATVVERLKSAGAVIIGKTNLDEFAMGSGTVDSIFGPTKNVWCSKRDEWHIAGGSSGGSCTAVASGVCTVALGSDTGGSIRNPASYCGIVGYKPSYGLLSRHGLIPLVNSMDAPGIISKTVEDVNIVLSVIIGSDSKDSTCVNANLDTREFYDNFSIENCRIGIPEEYHCEHLSNEVKETWNFIADLIDDSNSKVEKVSMPHTSVSIATYSVLNACEVASNMSRYTGFLYGHRSTNDHESFGSLITASRMEGLGEVVRSRILSGNFFLLQSNYEKYFMQALKVRRLISDDFQQIWKSNYDFLVTPTTLTTAPLLSEYKSLDNRTQCATQDYCTQPANMAGKFNV</sequence>
<feature type="active site" description="Acyl-ester intermediate" evidence="5">
    <location>
        <position position="173"/>
    </location>
</feature>
<dbReference type="Gene3D" id="3.90.1300.10">
    <property type="entry name" value="Amidase signature (AS) domain"/>
    <property type="match status" value="1"/>
</dbReference>
<evidence type="ECO:0000256" key="3">
    <source>
        <dbReference type="ARBA" id="ARBA00022840"/>
    </source>
</evidence>
<gene>
    <name evidence="5" type="primary">GatA</name>
    <name evidence="7" type="ORF">CINCED_3A024809</name>
</gene>
<dbReference type="GO" id="GO:0032543">
    <property type="term" value="P:mitochondrial translation"/>
    <property type="evidence" value="ECO:0007669"/>
    <property type="project" value="UniProtKB-UniRule"/>
</dbReference>
<dbReference type="GO" id="GO:0016740">
    <property type="term" value="F:transferase activity"/>
    <property type="evidence" value="ECO:0007669"/>
    <property type="project" value="UniProtKB-KW"/>
</dbReference>
<organism evidence="7 8">
    <name type="scientific">Cinara cedri</name>
    <dbReference type="NCBI Taxonomy" id="506608"/>
    <lineage>
        <taxon>Eukaryota</taxon>
        <taxon>Metazoa</taxon>
        <taxon>Ecdysozoa</taxon>
        <taxon>Arthropoda</taxon>
        <taxon>Hexapoda</taxon>
        <taxon>Insecta</taxon>
        <taxon>Pterygota</taxon>
        <taxon>Neoptera</taxon>
        <taxon>Paraneoptera</taxon>
        <taxon>Hemiptera</taxon>
        <taxon>Sternorrhyncha</taxon>
        <taxon>Aphidomorpha</taxon>
        <taxon>Aphidoidea</taxon>
        <taxon>Aphididae</taxon>
        <taxon>Lachninae</taxon>
        <taxon>Cinara</taxon>
    </lineage>
</organism>
<dbReference type="GO" id="GO:0005524">
    <property type="term" value="F:ATP binding"/>
    <property type="evidence" value="ECO:0007669"/>
    <property type="project" value="UniProtKB-KW"/>
</dbReference>